<dbReference type="GO" id="GO:0006310">
    <property type="term" value="P:DNA recombination"/>
    <property type="evidence" value="ECO:0007669"/>
    <property type="project" value="InterPro"/>
</dbReference>
<name>A0A4V3CMJ2_NOCIG</name>
<dbReference type="GO" id="GO:0000287">
    <property type="term" value="F:magnesium ion binding"/>
    <property type="evidence" value="ECO:0007669"/>
    <property type="project" value="InterPro"/>
</dbReference>
<evidence type="ECO:0000313" key="2">
    <source>
        <dbReference type="Proteomes" id="UP000295087"/>
    </source>
</evidence>
<sequence length="145" mass="15948">MNTESNPVTVTIALPWSAPLLSMNDRGYTRGAAMAKAAKIRELRQTMVALAIHHNLPRGLLYATVCLHYQPRDRRRRDTDNLTATAKPLYDGLASGGKTLVGYGLVPDDTPEFMAKNEPVIHAPVKGEGGRMWLEITYTAEEEAA</sequence>
<dbReference type="SUPFAM" id="SSF103084">
    <property type="entry name" value="Holliday junction resolvase RusA"/>
    <property type="match status" value="1"/>
</dbReference>
<dbReference type="GO" id="GO:0006281">
    <property type="term" value="P:DNA repair"/>
    <property type="evidence" value="ECO:0007669"/>
    <property type="project" value="InterPro"/>
</dbReference>
<dbReference type="Proteomes" id="UP000295087">
    <property type="component" value="Unassembled WGS sequence"/>
</dbReference>
<dbReference type="Gene3D" id="3.30.1330.70">
    <property type="entry name" value="Holliday junction resolvase RusA"/>
    <property type="match status" value="1"/>
</dbReference>
<reference evidence="1 2" key="1">
    <citation type="submission" date="2019-03" db="EMBL/GenBank/DDBJ databases">
        <title>Genomic Encyclopedia of Type Strains, Phase IV (KMG-IV): sequencing the most valuable type-strain genomes for metagenomic binning, comparative biology and taxonomic classification.</title>
        <authorList>
            <person name="Goeker M."/>
        </authorList>
    </citation>
    <scope>NUCLEOTIDE SEQUENCE [LARGE SCALE GENOMIC DNA]</scope>
    <source>
        <strain evidence="1 2">DSM 44496</strain>
    </source>
</reference>
<evidence type="ECO:0000313" key="1">
    <source>
        <dbReference type="EMBL" id="TDP29814.1"/>
    </source>
</evidence>
<organism evidence="1 2">
    <name type="scientific">Nocardia ignorata</name>
    <dbReference type="NCBI Taxonomy" id="145285"/>
    <lineage>
        <taxon>Bacteria</taxon>
        <taxon>Bacillati</taxon>
        <taxon>Actinomycetota</taxon>
        <taxon>Actinomycetes</taxon>
        <taxon>Mycobacteriales</taxon>
        <taxon>Nocardiaceae</taxon>
        <taxon>Nocardia</taxon>
    </lineage>
</organism>
<dbReference type="InterPro" id="IPR036614">
    <property type="entry name" value="RusA-like_sf"/>
</dbReference>
<proteinExistence type="predicted"/>
<keyword evidence="2" id="KW-1185">Reference proteome</keyword>
<dbReference type="EMBL" id="SNXK01000012">
    <property type="protein sequence ID" value="TDP29814.1"/>
    <property type="molecule type" value="Genomic_DNA"/>
</dbReference>
<dbReference type="AlphaFoldDB" id="A0A4V3CMJ2"/>
<comment type="caution">
    <text evidence="1">The sequence shown here is derived from an EMBL/GenBank/DDBJ whole genome shotgun (WGS) entry which is preliminary data.</text>
</comment>
<accession>A0A4V3CMJ2</accession>
<protein>
    <submittedName>
        <fullName evidence="1">Crossover junction endodeoxyribonuclease RusA</fullName>
    </submittedName>
</protein>
<gene>
    <name evidence="1" type="ORF">DFR75_11282</name>
</gene>